<gene>
    <name evidence="9" type="ORF">GCM10007935_07840</name>
</gene>
<dbReference type="InterPro" id="IPR051906">
    <property type="entry name" value="TolC-like"/>
</dbReference>
<keyword evidence="5" id="KW-0812">Transmembrane</keyword>
<feature type="compositionally biased region" description="Low complexity" evidence="8">
    <location>
        <begin position="132"/>
        <end position="150"/>
    </location>
</feature>
<accession>A0ABQ6C0F4</accession>
<dbReference type="PROSITE" id="PS51257">
    <property type="entry name" value="PROKAR_LIPOPROTEIN"/>
    <property type="match status" value="1"/>
</dbReference>
<dbReference type="SUPFAM" id="SSF56954">
    <property type="entry name" value="Outer membrane efflux proteins (OEP)"/>
    <property type="match status" value="1"/>
</dbReference>
<dbReference type="Pfam" id="PF02321">
    <property type="entry name" value="OEP"/>
    <property type="match status" value="2"/>
</dbReference>
<keyword evidence="7" id="KW-0998">Cell outer membrane</keyword>
<protein>
    <recommendedName>
        <fullName evidence="11">TolC family protein</fullName>
    </recommendedName>
</protein>
<dbReference type="InterPro" id="IPR003423">
    <property type="entry name" value="OMP_efflux"/>
</dbReference>
<proteinExistence type="inferred from homology"/>
<name>A0ABQ6C0F4_9BURK</name>
<feature type="region of interest" description="Disordered" evidence="8">
    <location>
        <begin position="128"/>
        <end position="188"/>
    </location>
</feature>
<dbReference type="EMBL" id="BSPB01000004">
    <property type="protein sequence ID" value="GLS13355.1"/>
    <property type="molecule type" value="Genomic_DNA"/>
</dbReference>
<comment type="similarity">
    <text evidence="2">Belongs to the outer membrane factor (OMF) (TC 1.B.17) family.</text>
</comment>
<comment type="caution">
    <text evidence="9">The sequence shown here is derived from an EMBL/GenBank/DDBJ whole genome shotgun (WGS) entry which is preliminary data.</text>
</comment>
<evidence type="ECO:0000256" key="7">
    <source>
        <dbReference type="ARBA" id="ARBA00023237"/>
    </source>
</evidence>
<reference evidence="10" key="1">
    <citation type="journal article" date="2019" name="Int. J. Syst. Evol. Microbiol.">
        <title>The Global Catalogue of Microorganisms (GCM) 10K type strain sequencing project: providing services to taxonomists for standard genome sequencing and annotation.</title>
        <authorList>
            <consortium name="The Broad Institute Genomics Platform"/>
            <consortium name="The Broad Institute Genome Sequencing Center for Infectious Disease"/>
            <person name="Wu L."/>
            <person name="Ma J."/>
        </authorList>
    </citation>
    <scope>NUCLEOTIDE SEQUENCE [LARGE SCALE GENOMIC DNA]</scope>
    <source>
        <strain evidence="10">NBRC 109341</strain>
    </source>
</reference>
<evidence type="ECO:0000256" key="6">
    <source>
        <dbReference type="ARBA" id="ARBA00023136"/>
    </source>
</evidence>
<feature type="compositionally biased region" description="Low complexity" evidence="8">
    <location>
        <begin position="409"/>
        <end position="471"/>
    </location>
</feature>
<evidence type="ECO:0000313" key="9">
    <source>
        <dbReference type="EMBL" id="GLS13355.1"/>
    </source>
</evidence>
<comment type="subcellular location">
    <subcellularLocation>
        <location evidence="1">Cell outer membrane</location>
    </subcellularLocation>
</comment>
<evidence type="ECO:0000256" key="8">
    <source>
        <dbReference type="SAM" id="MobiDB-lite"/>
    </source>
</evidence>
<evidence type="ECO:0000313" key="10">
    <source>
        <dbReference type="Proteomes" id="UP001156903"/>
    </source>
</evidence>
<evidence type="ECO:0000256" key="5">
    <source>
        <dbReference type="ARBA" id="ARBA00022692"/>
    </source>
</evidence>
<dbReference type="RefSeq" id="WP_284306782.1">
    <property type="nucleotide sequence ID" value="NZ_BSPB01000004.1"/>
</dbReference>
<evidence type="ECO:0008006" key="11">
    <source>
        <dbReference type="Google" id="ProtNLM"/>
    </source>
</evidence>
<dbReference type="Gene3D" id="1.20.1600.10">
    <property type="entry name" value="Outer membrane efflux proteins (OEP)"/>
    <property type="match status" value="1"/>
</dbReference>
<keyword evidence="3" id="KW-0813">Transport</keyword>
<keyword evidence="10" id="KW-1185">Reference proteome</keyword>
<feature type="region of interest" description="Disordered" evidence="8">
    <location>
        <begin position="389"/>
        <end position="471"/>
    </location>
</feature>
<dbReference type="PANTHER" id="PTHR30026">
    <property type="entry name" value="OUTER MEMBRANE PROTEIN TOLC"/>
    <property type="match status" value="1"/>
</dbReference>
<feature type="compositionally biased region" description="Polar residues" evidence="8">
    <location>
        <begin position="170"/>
        <end position="186"/>
    </location>
</feature>
<keyword evidence="6" id="KW-0472">Membrane</keyword>
<evidence type="ECO:0000256" key="1">
    <source>
        <dbReference type="ARBA" id="ARBA00004442"/>
    </source>
</evidence>
<evidence type="ECO:0000256" key="3">
    <source>
        <dbReference type="ARBA" id="ARBA00022448"/>
    </source>
</evidence>
<keyword evidence="4" id="KW-1134">Transmembrane beta strand</keyword>
<evidence type="ECO:0000256" key="2">
    <source>
        <dbReference type="ARBA" id="ARBA00007613"/>
    </source>
</evidence>
<feature type="compositionally biased region" description="Low complexity" evidence="8">
    <location>
        <begin position="159"/>
        <end position="169"/>
    </location>
</feature>
<evidence type="ECO:0000256" key="4">
    <source>
        <dbReference type="ARBA" id="ARBA00022452"/>
    </source>
</evidence>
<dbReference type="PANTHER" id="PTHR30026:SF20">
    <property type="entry name" value="OUTER MEMBRANE PROTEIN TOLC"/>
    <property type="match status" value="1"/>
</dbReference>
<organism evidence="9 10">
    <name type="scientific">Hydrogenophaga electricum</name>
    <dbReference type="NCBI Taxonomy" id="1230953"/>
    <lineage>
        <taxon>Bacteria</taxon>
        <taxon>Pseudomonadati</taxon>
        <taxon>Pseudomonadota</taxon>
        <taxon>Betaproteobacteria</taxon>
        <taxon>Burkholderiales</taxon>
        <taxon>Comamonadaceae</taxon>
        <taxon>Hydrogenophaga</taxon>
    </lineage>
</organism>
<sequence>MDDGFRRGISAVGFDRVGRWGGVLCLTTACMLSGGFAQTHEGGISLASSRSLGNSAVPILTLEQALALALKGDATYLSAEADYRVSRERLPQARAALRPNVSLTGALTTSVSRPVTQTWLDEPLALQSSTHTVSSGATSTSQTASSRTSGGMSGRLPVTSTSDTTESSTFQRTQDETSSQNGQVSEWEQVHKRVRGTSAEVGVSLTWPIYRPALSRAVEQSAYLGEQGHLGLAAARQSVILRVAKAYFDIVAAKSVLDALVAQEAALRQQVDVAEQSFSEGVVTIADVREAQANLDLVLAQKVVQQNNWSIKRAGLQAMVGLPVAAVQSLKDADGAMVGELGAMDQWTGRAADQSYGVRIQQLGLLATRKELEKQEAVGKPTLDFVANAGTSRIRERSTGQSEASETFAGSTGSQSETQTTSGSQTESQSTTDGQSQTASTTQDLRGTTTSSSEGHSDSRTSSSRPASLGRSSSRQWDAYVGIRLNVPLLDGGFAQSKIREALALQDKQEAELLRARSDAVLDAQTAYMEVKGYQAEVLALNAAQVSGLVALEANQLGYEVGLKTNTDVLNAQQQLFAVRRDIVKARVNALVSWLRLKASVGELAEDDIVLAGKHLSN</sequence>
<dbReference type="Proteomes" id="UP001156903">
    <property type="component" value="Unassembled WGS sequence"/>
</dbReference>